<feature type="domain" description="DCUN1" evidence="3">
    <location>
        <begin position="53"/>
        <end position="253"/>
    </location>
</feature>
<evidence type="ECO:0000313" key="5">
    <source>
        <dbReference type="Proteomes" id="UP000178129"/>
    </source>
</evidence>
<dbReference type="FunCoup" id="A0A1E1KMM7">
    <property type="interactions" value="406"/>
</dbReference>
<keyword evidence="1" id="KW-0833">Ubl conjugation pathway</keyword>
<dbReference type="Pfam" id="PF03556">
    <property type="entry name" value="Cullin_binding"/>
    <property type="match status" value="1"/>
</dbReference>
<comment type="function">
    <text evidence="2">Neddylation of cullins play an essential role in the regulation of SCF-type complexes activity.</text>
</comment>
<dbReference type="GO" id="GO:0000151">
    <property type="term" value="C:ubiquitin ligase complex"/>
    <property type="evidence" value="ECO:0007669"/>
    <property type="project" value="TreeGrafter"/>
</dbReference>
<protein>
    <recommendedName>
        <fullName evidence="2">Defective in cullin neddylation protein</fullName>
    </recommendedName>
</protein>
<reference evidence="5" key="1">
    <citation type="submission" date="2016-03" db="EMBL/GenBank/DDBJ databases">
        <authorList>
            <person name="Ploux O."/>
        </authorList>
    </citation>
    <scope>NUCLEOTIDE SEQUENCE [LARGE SCALE GENOMIC DNA]</scope>
    <source>
        <strain evidence="5">UK7</strain>
    </source>
</reference>
<evidence type="ECO:0000313" key="4">
    <source>
        <dbReference type="EMBL" id="CZS99241.1"/>
    </source>
</evidence>
<dbReference type="SUPFAM" id="SSF46934">
    <property type="entry name" value="UBA-like"/>
    <property type="match status" value="1"/>
</dbReference>
<comment type="caution">
    <text evidence="4">The sequence shown here is derived from an EMBL/GenBank/DDBJ whole genome shotgun (WGS) entry which is preliminary data.</text>
</comment>
<proteinExistence type="predicted"/>
<dbReference type="GO" id="GO:0097602">
    <property type="term" value="F:cullin family protein binding"/>
    <property type="evidence" value="ECO:0007669"/>
    <property type="project" value="TreeGrafter"/>
</dbReference>
<dbReference type="PANTHER" id="PTHR12281">
    <property type="entry name" value="RP42 RELATED"/>
    <property type="match status" value="1"/>
</dbReference>
<dbReference type="InterPro" id="IPR005176">
    <property type="entry name" value="PONY_dom"/>
</dbReference>
<dbReference type="Pfam" id="PF14555">
    <property type="entry name" value="UBA_4"/>
    <property type="match status" value="1"/>
</dbReference>
<dbReference type="InterPro" id="IPR009060">
    <property type="entry name" value="UBA-like_sf"/>
</dbReference>
<dbReference type="CDD" id="cd14350">
    <property type="entry name" value="UBA_DCNL"/>
    <property type="match status" value="1"/>
</dbReference>
<dbReference type="Gene3D" id="1.10.238.200">
    <property type="entry name" value="Cullin, PONY binding domain"/>
    <property type="match status" value="1"/>
</dbReference>
<evidence type="ECO:0000259" key="3">
    <source>
        <dbReference type="PROSITE" id="PS51229"/>
    </source>
</evidence>
<evidence type="ECO:0000256" key="1">
    <source>
        <dbReference type="ARBA" id="ARBA00022786"/>
    </source>
</evidence>
<dbReference type="AlphaFoldDB" id="A0A1E1KMM7"/>
<dbReference type="InterPro" id="IPR042460">
    <property type="entry name" value="DCN1-like_PONY"/>
</dbReference>
<dbReference type="PANTHER" id="PTHR12281:SF31">
    <property type="entry name" value="DCN1-LIKE PROTEIN 3"/>
    <property type="match status" value="1"/>
</dbReference>
<organism evidence="4 5">
    <name type="scientific">Rhynchosporium graminicola</name>
    <dbReference type="NCBI Taxonomy" id="2792576"/>
    <lineage>
        <taxon>Eukaryota</taxon>
        <taxon>Fungi</taxon>
        <taxon>Dikarya</taxon>
        <taxon>Ascomycota</taxon>
        <taxon>Pezizomycotina</taxon>
        <taxon>Leotiomycetes</taxon>
        <taxon>Helotiales</taxon>
        <taxon>Ploettnerulaceae</taxon>
        <taxon>Rhynchosporium</taxon>
    </lineage>
</organism>
<evidence type="ECO:0000256" key="2">
    <source>
        <dbReference type="RuleBase" id="RU410713"/>
    </source>
</evidence>
<gene>
    <name evidence="4" type="ORF">RCO7_00533</name>
</gene>
<name>A0A1E1KMM7_9HELO</name>
<dbReference type="GO" id="GO:0032182">
    <property type="term" value="F:ubiquitin-like protein binding"/>
    <property type="evidence" value="ECO:0007669"/>
    <property type="project" value="TreeGrafter"/>
</dbReference>
<dbReference type="Proteomes" id="UP000178129">
    <property type="component" value="Unassembled WGS sequence"/>
</dbReference>
<keyword evidence="5" id="KW-1185">Reference proteome</keyword>
<dbReference type="EMBL" id="FJUW01000016">
    <property type="protein sequence ID" value="CZS99241.1"/>
    <property type="molecule type" value="Genomic_DNA"/>
</dbReference>
<dbReference type="InParanoid" id="A0A1E1KMM7"/>
<dbReference type="Gene3D" id="1.10.238.10">
    <property type="entry name" value="EF-hand"/>
    <property type="match status" value="1"/>
</dbReference>
<dbReference type="Gene3D" id="1.10.8.10">
    <property type="entry name" value="DNA helicase RuvA subunit, C-terminal domain"/>
    <property type="match status" value="1"/>
</dbReference>
<accession>A0A1E1KMM7</accession>
<sequence>MTTRTGQKALISQFMSFTGANEKVATRALKGSGWKLDQACDSYFLSIGSAPSKGDDTLSTLFEKYRAPTDDTGVVTVEGTMRYLGDLGVNSENAEILVALEIVQSPALGEMSKNAFVEAWKRIGADTISKQKTYVASQISLLSTDMALFKRVYKHAFICSKETSQKALPLENAIIYWQLLFAPPGMKWITPSTNWLQLWIDFISKKWTRSVNKDMWNQTAVFFEKTLQDETLGFWSEDGAWPGVIDQFVEYAKKERGDVPDAMETD</sequence>
<dbReference type="GO" id="GO:0045116">
    <property type="term" value="P:protein neddylation"/>
    <property type="evidence" value="ECO:0007669"/>
    <property type="project" value="TreeGrafter"/>
</dbReference>
<dbReference type="STRING" id="914237.A0A1E1KMM7"/>
<dbReference type="GO" id="GO:0031624">
    <property type="term" value="F:ubiquitin conjugating enzyme binding"/>
    <property type="evidence" value="ECO:0007669"/>
    <property type="project" value="TreeGrafter"/>
</dbReference>
<dbReference type="InterPro" id="IPR014764">
    <property type="entry name" value="DCN-prot"/>
</dbReference>
<dbReference type="PROSITE" id="PS51229">
    <property type="entry name" value="DCUN1"/>
    <property type="match status" value="1"/>
</dbReference>